<keyword evidence="1" id="KW-0472">Membrane</keyword>
<accession>A0ABQ6MBV3</accession>
<keyword evidence="1" id="KW-0812">Transmembrane</keyword>
<gene>
    <name evidence="2" type="ORF">TeGR_g8877</name>
</gene>
<keyword evidence="3" id="KW-1185">Reference proteome</keyword>
<name>A0ABQ6MBV3_9STRA</name>
<proteinExistence type="predicted"/>
<evidence type="ECO:0000256" key="1">
    <source>
        <dbReference type="SAM" id="Phobius"/>
    </source>
</evidence>
<organism evidence="2 3">
    <name type="scientific">Tetraparma gracilis</name>
    <dbReference type="NCBI Taxonomy" id="2962635"/>
    <lineage>
        <taxon>Eukaryota</taxon>
        <taxon>Sar</taxon>
        <taxon>Stramenopiles</taxon>
        <taxon>Ochrophyta</taxon>
        <taxon>Bolidophyceae</taxon>
        <taxon>Parmales</taxon>
        <taxon>Triparmaceae</taxon>
        <taxon>Tetraparma</taxon>
    </lineage>
</organism>
<evidence type="ECO:0000313" key="3">
    <source>
        <dbReference type="Proteomes" id="UP001165060"/>
    </source>
</evidence>
<reference evidence="2 3" key="1">
    <citation type="journal article" date="2023" name="Commun. Biol.">
        <title>Genome analysis of Parmales, the sister group of diatoms, reveals the evolutionary specialization of diatoms from phago-mixotrophs to photoautotrophs.</title>
        <authorList>
            <person name="Ban H."/>
            <person name="Sato S."/>
            <person name="Yoshikawa S."/>
            <person name="Yamada K."/>
            <person name="Nakamura Y."/>
            <person name="Ichinomiya M."/>
            <person name="Sato N."/>
            <person name="Blanc-Mathieu R."/>
            <person name="Endo H."/>
            <person name="Kuwata A."/>
            <person name="Ogata H."/>
        </authorList>
    </citation>
    <scope>NUCLEOTIDE SEQUENCE [LARGE SCALE GENOMIC DNA]</scope>
</reference>
<dbReference type="Proteomes" id="UP001165060">
    <property type="component" value="Unassembled WGS sequence"/>
</dbReference>
<sequence>MTVLASAGADLEAQFTEWETKSQYIMTGSYDPSSLAFHLSFSSWLHQPAGSSWVPCDARGSVTRDLSTATGDAVCGTGVKLKERVKEEQDVCPYAGGGEFILRHDRTSFTVEGAGDRSVNGMYSSIPADHDLYKSEVYDGVPLYTQVSCDPKSTVAPTAAGCRLDHVLASRLINNNRFWILTTHDALKTHVAPQKATGDANAKNMEGNELWESIKYSSWDADVTPPATGWRTRGHGEAAEPPPIVHAVVGSMTALEGMVHPMVQDVHFKTMLGEVGGNGGGGGAVLLMVVFAGAGLAFWAMKKGRR</sequence>
<keyword evidence="1" id="KW-1133">Transmembrane helix</keyword>
<evidence type="ECO:0000313" key="2">
    <source>
        <dbReference type="EMBL" id="GMI23408.1"/>
    </source>
</evidence>
<feature type="transmembrane region" description="Helical" evidence="1">
    <location>
        <begin position="281"/>
        <end position="301"/>
    </location>
</feature>
<comment type="caution">
    <text evidence="2">The sequence shown here is derived from an EMBL/GenBank/DDBJ whole genome shotgun (WGS) entry which is preliminary data.</text>
</comment>
<dbReference type="EMBL" id="BRYB01003962">
    <property type="protein sequence ID" value="GMI23408.1"/>
    <property type="molecule type" value="Genomic_DNA"/>
</dbReference>
<protein>
    <submittedName>
        <fullName evidence="2">Uncharacterized protein</fullName>
    </submittedName>
</protein>